<feature type="domain" description="NACHT" evidence="3">
    <location>
        <begin position="296"/>
        <end position="445"/>
    </location>
</feature>
<accession>A0AAN8RBS1</accession>
<name>A0AAN8RBS1_9PEZI</name>
<protein>
    <recommendedName>
        <fullName evidence="3">NACHT domain-containing protein</fullName>
    </recommendedName>
</protein>
<dbReference type="Pfam" id="PF24883">
    <property type="entry name" value="NPHP3_N"/>
    <property type="match status" value="1"/>
</dbReference>
<feature type="coiled-coil region" evidence="2">
    <location>
        <begin position="210"/>
        <end position="237"/>
    </location>
</feature>
<dbReference type="SUPFAM" id="SSF48403">
    <property type="entry name" value="Ankyrin repeat"/>
    <property type="match status" value="1"/>
</dbReference>
<keyword evidence="2" id="KW-0175">Coiled coil</keyword>
<reference evidence="4 5" key="1">
    <citation type="submission" date="2019-10" db="EMBL/GenBank/DDBJ databases">
        <authorList>
            <person name="Palmer J.M."/>
        </authorList>
    </citation>
    <scope>NUCLEOTIDE SEQUENCE [LARGE SCALE GENOMIC DNA]</scope>
    <source>
        <strain evidence="4 5">TWF718</strain>
    </source>
</reference>
<dbReference type="Gene3D" id="3.40.50.300">
    <property type="entry name" value="P-loop containing nucleotide triphosphate hydrolases"/>
    <property type="match status" value="1"/>
</dbReference>
<dbReference type="EMBL" id="JAVHNR010000007">
    <property type="protein sequence ID" value="KAK6337077.1"/>
    <property type="molecule type" value="Genomic_DNA"/>
</dbReference>
<dbReference type="PANTHER" id="PTHR10039">
    <property type="entry name" value="AMELOGENIN"/>
    <property type="match status" value="1"/>
</dbReference>
<proteinExistence type="predicted"/>
<dbReference type="Proteomes" id="UP001313282">
    <property type="component" value="Unassembled WGS sequence"/>
</dbReference>
<dbReference type="InterPro" id="IPR007111">
    <property type="entry name" value="NACHT_NTPase"/>
</dbReference>
<dbReference type="SMART" id="SM00248">
    <property type="entry name" value="ANK"/>
    <property type="match status" value="4"/>
</dbReference>
<dbReference type="Pfam" id="PF24809">
    <property type="entry name" value="DUF7708"/>
    <property type="match status" value="1"/>
</dbReference>
<evidence type="ECO:0000256" key="1">
    <source>
        <dbReference type="ARBA" id="ARBA00022737"/>
    </source>
</evidence>
<evidence type="ECO:0000313" key="5">
    <source>
        <dbReference type="Proteomes" id="UP001313282"/>
    </source>
</evidence>
<dbReference type="Pfam" id="PF12796">
    <property type="entry name" value="Ank_2"/>
    <property type="match status" value="1"/>
</dbReference>
<dbReference type="InterPro" id="IPR027417">
    <property type="entry name" value="P-loop_NTPase"/>
</dbReference>
<comment type="caution">
    <text evidence="4">The sequence shown here is derived from an EMBL/GenBank/DDBJ whole genome shotgun (WGS) entry which is preliminary data.</text>
</comment>
<organism evidence="4 5">
    <name type="scientific">Orbilia javanica</name>
    <dbReference type="NCBI Taxonomy" id="47235"/>
    <lineage>
        <taxon>Eukaryota</taxon>
        <taxon>Fungi</taxon>
        <taxon>Dikarya</taxon>
        <taxon>Ascomycota</taxon>
        <taxon>Pezizomycotina</taxon>
        <taxon>Orbiliomycetes</taxon>
        <taxon>Orbiliales</taxon>
        <taxon>Orbiliaceae</taxon>
        <taxon>Orbilia</taxon>
    </lineage>
</organism>
<dbReference type="InterPro" id="IPR036770">
    <property type="entry name" value="Ankyrin_rpt-contain_sf"/>
</dbReference>
<keyword evidence="5" id="KW-1185">Reference proteome</keyword>
<dbReference type="PANTHER" id="PTHR10039:SF14">
    <property type="entry name" value="NACHT DOMAIN-CONTAINING PROTEIN"/>
    <property type="match status" value="1"/>
</dbReference>
<evidence type="ECO:0000313" key="4">
    <source>
        <dbReference type="EMBL" id="KAK6337077.1"/>
    </source>
</evidence>
<keyword evidence="1" id="KW-0677">Repeat</keyword>
<dbReference type="PROSITE" id="PS50837">
    <property type="entry name" value="NACHT"/>
    <property type="match status" value="1"/>
</dbReference>
<evidence type="ECO:0000259" key="3">
    <source>
        <dbReference type="PROSITE" id="PS50837"/>
    </source>
</evidence>
<dbReference type="InterPro" id="IPR056125">
    <property type="entry name" value="DUF7708"/>
</dbReference>
<evidence type="ECO:0000256" key="2">
    <source>
        <dbReference type="SAM" id="Coils"/>
    </source>
</evidence>
<dbReference type="Gene3D" id="1.25.40.20">
    <property type="entry name" value="Ankyrin repeat-containing domain"/>
    <property type="match status" value="2"/>
</dbReference>
<dbReference type="SUPFAM" id="SSF52540">
    <property type="entry name" value="P-loop containing nucleoside triphosphate hydrolases"/>
    <property type="match status" value="1"/>
</dbReference>
<dbReference type="InterPro" id="IPR002110">
    <property type="entry name" value="Ankyrin_rpt"/>
</dbReference>
<sequence>MASYSLTAESFEKSLEKFRQRHSKQIPEFSLSNLDDVKDEIRKIQDRLGPEKKLRGLNRVKKFLEGMKQVEQLVQIFLNTSEVVAYVWGPIKLALMVASTRIETLERLLSVYQDIGEVLHGVGKYDKLFQNYPDFRRILEIYFYDILEFHHEVLKVFAKPDWRRFLDYAWPTFKTKFEPIIDSLKRHRDLLAGEQITVILEELQEFRSSNDRVLSILQDLKAKLDQLQKGTDEKKREVREQILKKREIVQTKLRIQNYDEDYHIKLKKRAAPSSGNWIFEDPTFKAWLYGNTEMDSILYINGIPGSGKTILVSTIVDYVLRWGRANKGVVLFFYCRDHGGKETCNTKSDMFRALLMQLASQNDTLLEYISHKCVDLAGSGSISEPFLEEILKDCFNNLENIRIIFDALDESEQPDEIDTYPIITWLKEAVLLTGPCGPRARFLVSGQRNGVIDSVLSGYPDIDLDKVETHRDDIKAYISSKIPEISSRFKLGMKEKEDVVKRVTDGSKGMFLYAKIVLDNLFHQQSLAKFKKELSQDNFPKELNQAYERVAIRVFDHGHEARRLSAATILGWIATSGRPLRSREIQARFCINPVDEICDFDERMLDPFKIICGSLVEAEACDDYKESEPEQIISIVHPTAGRYLAESGRIQILEQHVEAAKYFSRYLTSTPFQGDLAEDRIRELALCGYYSLQDYACAFWHHHIRSALNWPSNIPQDYMSAILDCAVAFIKISKTTVAHSEALTEDENPQETTKEAVLQTINGLYAPGAGESALSLQTKSIRNIIESISRDRLEVAQLEILEGLHGFLRYKCPQIACSHFSKGFHDREERDCHIQEHERPFKCPKPECLSFIIGFSSASLLSDHTKRLHTSNPALLFPRGKESVSATIHAAASRGDLEAVIAFHRVDPSSLLEFDRQNKEFPLQTAARRGHLAICEYIIQQHIYAEVMPYHGFRVVKAAIKNDDLQLFELLKYNIKDLYGQNDRSTHLGLAIRHNSEKILEVMLKDFEYQESLSAKLTDIHYLEADLVNNLRISNWGSLAQDCAKAHVSKSDALERQKQLIHKFLAKIFPSFHETEKVTLEVESPTVKRQEDIDRAFHFLYEIPPNRRGESSLLGIALTCSTTPSYALVECVLDLLDSIIQNSTVKVVLEAKYLHYLAVAQSRNKDWLKICLRRVASRLITITDPKSINNEDFNGSSLLHATVAANNYDLLEILIPAIDDLDKTNDLGQTALEIAAKKVHRESVKLLIESDRINSWQTDTRGRDIIMSQDGNWYICPEIIDPSALQDGNHLQPICDYRNALLGPFTDDFDISEQDWFSNIDWL</sequence>
<gene>
    <name evidence="4" type="ORF">TWF718_009863</name>
</gene>
<dbReference type="InterPro" id="IPR056884">
    <property type="entry name" value="NPHP3-like_N"/>
</dbReference>